<feature type="compositionally biased region" description="Basic and acidic residues" evidence="1">
    <location>
        <begin position="16"/>
        <end position="51"/>
    </location>
</feature>
<evidence type="ECO:0000256" key="1">
    <source>
        <dbReference type="SAM" id="MobiDB-lite"/>
    </source>
</evidence>
<protein>
    <recommendedName>
        <fullName evidence="4">CsbD family protein</fullName>
    </recommendedName>
</protein>
<keyword evidence="3" id="KW-1185">Reference proteome</keyword>
<comment type="caution">
    <text evidence="2">The sequence shown here is derived from an EMBL/GenBank/DDBJ whole genome shotgun (WGS) entry which is preliminary data.</text>
</comment>
<dbReference type="InterPro" id="IPR036629">
    <property type="entry name" value="YjbJ_sf"/>
</dbReference>
<sequence>MSKPPVKATTRAAKGAARETIGKLLGDDAAVRKGRAEQRDRPDPTDPKDPE</sequence>
<organism evidence="2 3">
    <name type="scientific">Sphingomonas kyungheensis</name>
    <dbReference type="NCBI Taxonomy" id="1069987"/>
    <lineage>
        <taxon>Bacteria</taxon>
        <taxon>Pseudomonadati</taxon>
        <taxon>Pseudomonadota</taxon>
        <taxon>Alphaproteobacteria</taxon>
        <taxon>Sphingomonadales</taxon>
        <taxon>Sphingomonadaceae</taxon>
        <taxon>Sphingomonas</taxon>
    </lineage>
</organism>
<dbReference type="Proteomes" id="UP001367771">
    <property type="component" value="Unassembled WGS sequence"/>
</dbReference>
<feature type="region of interest" description="Disordered" evidence="1">
    <location>
        <begin position="1"/>
        <end position="51"/>
    </location>
</feature>
<proteinExistence type="predicted"/>
<dbReference type="EMBL" id="JBBBDM010000006">
    <property type="protein sequence ID" value="MEI5687976.1"/>
    <property type="molecule type" value="Genomic_DNA"/>
</dbReference>
<evidence type="ECO:0008006" key="4">
    <source>
        <dbReference type="Google" id="ProtNLM"/>
    </source>
</evidence>
<evidence type="ECO:0000313" key="3">
    <source>
        <dbReference type="Proteomes" id="UP001367771"/>
    </source>
</evidence>
<gene>
    <name evidence="2" type="ORF">V8201_12875</name>
</gene>
<accession>A0ABU8H4T0</accession>
<evidence type="ECO:0000313" key="2">
    <source>
        <dbReference type="EMBL" id="MEI5687976.1"/>
    </source>
</evidence>
<name>A0ABU8H4T0_9SPHN</name>
<reference evidence="2 3" key="1">
    <citation type="journal article" date="2013" name="Int. J. Syst. Evol. Microbiol.">
        <title>Sphingomonas kyungheensis sp. nov., a bacterium with ginsenoside-converting activity isolated from soil of a ginseng field.</title>
        <authorList>
            <person name="Son H.M."/>
            <person name="Yang J.E."/>
            <person name="Park Y."/>
            <person name="Han C.K."/>
            <person name="Kim S.G."/>
            <person name="Kook M."/>
            <person name="Yi T.H."/>
        </authorList>
    </citation>
    <scope>NUCLEOTIDE SEQUENCE [LARGE SCALE GENOMIC DNA]</scope>
    <source>
        <strain evidence="2 3">LMG 26582</strain>
    </source>
</reference>
<dbReference type="RefSeq" id="WP_336545551.1">
    <property type="nucleotide sequence ID" value="NZ_JBBBDM010000006.1"/>
</dbReference>
<dbReference type="SUPFAM" id="SSF69047">
    <property type="entry name" value="Hypothetical protein YjbJ"/>
    <property type="match status" value="1"/>
</dbReference>